<feature type="compositionally biased region" description="Polar residues" evidence="1">
    <location>
        <begin position="331"/>
        <end position="343"/>
    </location>
</feature>
<keyword evidence="3" id="KW-1185">Reference proteome</keyword>
<feature type="compositionally biased region" description="Polar residues" evidence="1">
    <location>
        <begin position="233"/>
        <end position="244"/>
    </location>
</feature>
<name>A0A0D9QCS4_PLAFR</name>
<evidence type="ECO:0000256" key="1">
    <source>
        <dbReference type="SAM" id="MobiDB-lite"/>
    </source>
</evidence>
<feature type="region of interest" description="Disordered" evidence="1">
    <location>
        <begin position="331"/>
        <end position="354"/>
    </location>
</feature>
<feature type="region of interest" description="Disordered" evidence="1">
    <location>
        <begin position="1"/>
        <end position="37"/>
    </location>
</feature>
<dbReference type="AlphaFoldDB" id="A0A0D9QCS4"/>
<dbReference type="RefSeq" id="XP_012338535.1">
    <property type="nucleotide sequence ID" value="XM_012483112.1"/>
</dbReference>
<feature type="compositionally biased region" description="Basic and acidic residues" evidence="1">
    <location>
        <begin position="344"/>
        <end position="353"/>
    </location>
</feature>
<protein>
    <submittedName>
        <fullName evidence="2">Uncharacterized protein</fullName>
    </submittedName>
</protein>
<feature type="compositionally biased region" description="Low complexity" evidence="1">
    <location>
        <begin position="250"/>
        <end position="270"/>
    </location>
</feature>
<sequence>MAHSNNKQTSTSNGVPPGALQSRNGKAYSAGNDEGETHDKKAHRFFSSKKFAILFVVACIFLTHQDDFETQEQHVAKVRVRNRVARSLAKVKATPSDDELELDPMAFEHYDDAPPTYEQTYEGAYDDVDEPYEQAYESPPKRVYSRNQWSTPKKRCYRDGAGAILKERKVVEYEIPQQVHYEKKWKIEHDEREEEVHNGDKLSADVAVAEAVATSSTSLSKVGEDGSLPPSPQNNVQNKGQSAKTEQESKGPSGTGTTRSTASTRSIGSTMHGKQVEAVNINTGRDFSRRKLAKYIVYSCNGYRQYVLTWDIPELLPKAKAKAPKKNILTDQNCIKTRSQTRGTPDKSRDTPRNRKQLTKHNFLYCTSG</sequence>
<dbReference type="EMBL" id="KQ001781">
    <property type="protein sequence ID" value="KJP84855.1"/>
    <property type="molecule type" value="Genomic_DNA"/>
</dbReference>
<proteinExistence type="predicted"/>
<evidence type="ECO:0000313" key="2">
    <source>
        <dbReference type="EMBL" id="KJP84855.1"/>
    </source>
</evidence>
<dbReference type="VEuPathDB" id="PlasmoDB:AK88_05510"/>
<feature type="compositionally biased region" description="Polar residues" evidence="1">
    <location>
        <begin position="1"/>
        <end position="14"/>
    </location>
</feature>
<dbReference type="Proteomes" id="UP000054561">
    <property type="component" value="Unassembled WGS sequence"/>
</dbReference>
<dbReference type="GeneID" id="24270824"/>
<reference evidence="2 3" key="1">
    <citation type="submission" date="2014-03" db="EMBL/GenBank/DDBJ databases">
        <title>The Genome Sequence of Plasmodium fragile nilgiri.</title>
        <authorList>
            <consortium name="The Broad Institute Genomics Platform"/>
            <consortium name="The Broad Institute Genome Sequencing Center for Infectious Disease"/>
            <person name="Neafsey D."/>
            <person name="Duraisingh M."/>
            <person name="Young S.K."/>
            <person name="Zeng Q."/>
            <person name="Gargeya S."/>
            <person name="Abouelleil A."/>
            <person name="Alvarado L."/>
            <person name="Chapman S.B."/>
            <person name="Gainer-Dewar J."/>
            <person name="Goldberg J."/>
            <person name="Griggs A."/>
            <person name="Gujja S."/>
            <person name="Hansen M."/>
            <person name="Howarth C."/>
            <person name="Imamovic A."/>
            <person name="Larimer J."/>
            <person name="Pearson M."/>
            <person name="Poon T.W."/>
            <person name="Priest M."/>
            <person name="Roberts A."/>
            <person name="Saif S."/>
            <person name="Shea T."/>
            <person name="Sykes S."/>
            <person name="Wortman J."/>
            <person name="Nusbaum C."/>
            <person name="Birren B."/>
        </authorList>
    </citation>
    <scope>NUCLEOTIDE SEQUENCE [LARGE SCALE GENOMIC DNA]</scope>
    <source>
        <strain evidence="3">nilgiri</strain>
    </source>
</reference>
<organism evidence="2 3">
    <name type="scientific">Plasmodium fragile</name>
    <dbReference type="NCBI Taxonomy" id="5857"/>
    <lineage>
        <taxon>Eukaryota</taxon>
        <taxon>Sar</taxon>
        <taxon>Alveolata</taxon>
        <taxon>Apicomplexa</taxon>
        <taxon>Aconoidasida</taxon>
        <taxon>Haemosporida</taxon>
        <taxon>Plasmodiidae</taxon>
        <taxon>Plasmodium</taxon>
        <taxon>Plasmodium (Plasmodium)</taxon>
    </lineage>
</organism>
<evidence type="ECO:0000313" key="3">
    <source>
        <dbReference type="Proteomes" id="UP000054561"/>
    </source>
</evidence>
<feature type="region of interest" description="Disordered" evidence="1">
    <location>
        <begin position="215"/>
        <end position="277"/>
    </location>
</feature>
<gene>
    <name evidence="2" type="ORF">AK88_05510</name>
</gene>
<accession>A0A0D9QCS4</accession>